<evidence type="ECO:0000256" key="3">
    <source>
        <dbReference type="ARBA" id="ARBA00022676"/>
    </source>
</evidence>
<feature type="transmembrane region" description="Helical" evidence="6">
    <location>
        <begin position="304"/>
        <end position="322"/>
    </location>
</feature>
<dbReference type="EMBL" id="JBHUHR010000001">
    <property type="protein sequence ID" value="MFD2033371.1"/>
    <property type="molecule type" value="Genomic_DNA"/>
</dbReference>
<dbReference type="InterPro" id="IPR029044">
    <property type="entry name" value="Nucleotide-diphossugar_trans"/>
</dbReference>
<evidence type="ECO:0000256" key="4">
    <source>
        <dbReference type="ARBA" id="ARBA00022679"/>
    </source>
</evidence>
<evidence type="ECO:0000256" key="5">
    <source>
        <dbReference type="ARBA" id="ARBA00023136"/>
    </source>
</evidence>
<evidence type="ECO:0000256" key="6">
    <source>
        <dbReference type="SAM" id="Phobius"/>
    </source>
</evidence>
<evidence type="ECO:0000259" key="7">
    <source>
        <dbReference type="Pfam" id="PF00535"/>
    </source>
</evidence>
<dbReference type="RefSeq" id="WP_376882614.1">
    <property type="nucleotide sequence ID" value="NZ_JBHUHR010000001.1"/>
</dbReference>
<protein>
    <submittedName>
        <fullName evidence="8">Glycosyltransferase</fullName>
        <ecNumber evidence="8">2.4.-.-</ecNumber>
    </submittedName>
</protein>
<dbReference type="Pfam" id="PF00535">
    <property type="entry name" value="Glycos_transf_2"/>
    <property type="match status" value="1"/>
</dbReference>
<evidence type="ECO:0000313" key="9">
    <source>
        <dbReference type="Proteomes" id="UP001597361"/>
    </source>
</evidence>
<keyword evidence="9" id="KW-1185">Reference proteome</keyword>
<keyword evidence="3 8" id="KW-0328">Glycosyltransferase</keyword>
<feature type="transmembrane region" description="Helical" evidence="6">
    <location>
        <begin position="334"/>
        <end position="356"/>
    </location>
</feature>
<organism evidence="8 9">
    <name type="scientific">Belliella marina</name>
    <dbReference type="NCBI Taxonomy" id="1644146"/>
    <lineage>
        <taxon>Bacteria</taxon>
        <taxon>Pseudomonadati</taxon>
        <taxon>Bacteroidota</taxon>
        <taxon>Cytophagia</taxon>
        <taxon>Cytophagales</taxon>
        <taxon>Cyclobacteriaceae</taxon>
        <taxon>Belliella</taxon>
    </lineage>
</organism>
<dbReference type="InterPro" id="IPR001173">
    <property type="entry name" value="Glyco_trans_2-like"/>
</dbReference>
<sequence>MIALEIIGVMLLLSQNLFLVILIKTNFRNYSKPKGEELPSISIVISCRNEAKNLPACLQALAALDYPEDKLQVILGDDNSSDQTAELLKSWVEERPYAIFYSVAENDGSKKINGKANALSQLIQEASGSLLLFTDADCIVPKTWAAEMVTTAMNTGAGFVTGITYIEHKDSFSVLQDIDWTFTLGMIKVLSDIGFSVTSMGNNMLIPTKAYAAVGGFEGIPFSLTEDFEIATAIQKQGYVGFHQVGVANLIQTKGQPDFAKLLEQRKRWMQGAMKLPFVVKMLLALQALFLPLVLLLIYNYIVLGWLFWLAKFSLQSYFIFAMKRQMGQKIKPVYFVLFEIYFQFTAWATILYYFWPSKTAWKGRKY</sequence>
<keyword evidence="6" id="KW-0812">Transmembrane</keyword>
<comment type="subcellular location">
    <subcellularLocation>
        <location evidence="1">Cell membrane</location>
    </subcellularLocation>
</comment>
<feature type="domain" description="Glycosyltransferase 2-like" evidence="7">
    <location>
        <begin position="42"/>
        <end position="173"/>
    </location>
</feature>
<dbReference type="Gene3D" id="3.90.550.10">
    <property type="entry name" value="Spore Coat Polysaccharide Biosynthesis Protein SpsA, Chain A"/>
    <property type="match status" value="1"/>
</dbReference>
<feature type="transmembrane region" description="Helical" evidence="6">
    <location>
        <begin position="6"/>
        <end position="23"/>
    </location>
</feature>
<dbReference type="Proteomes" id="UP001597361">
    <property type="component" value="Unassembled WGS sequence"/>
</dbReference>
<dbReference type="EC" id="2.4.-.-" evidence="8"/>
<feature type="transmembrane region" description="Helical" evidence="6">
    <location>
        <begin position="276"/>
        <end position="298"/>
    </location>
</feature>
<dbReference type="PANTHER" id="PTHR43646:SF2">
    <property type="entry name" value="GLYCOSYLTRANSFERASE 2-LIKE DOMAIN-CONTAINING PROTEIN"/>
    <property type="match status" value="1"/>
</dbReference>
<evidence type="ECO:0000313" key="8">
    <source>
        <dbReference type="EMBL" id="MFD2033371.1"/>
    </source>
</evidence>
<keyword evidence="5 6" id="KW-0472">Membrane</keyword>
<proteinExistence type="predicted"/>
<evidence type="ECO:0000256" key="2">
    <source>
        <dbReference type="ARBA" id="ARBA00022475"/>
    </source>
</evidence>
<reference evidence="9" key="1">
    <citation type="journal article" date="2019" name="Int. J. Syst. Evol. Microbiol.">
        <title>The Global Catalogue of Microorganisms (GCM) 10K type strain sequencing project: providing services to taxonomists for standard genome sequencing and annotation.</title>
        <authorList>
            <consortium name="The Broad Institute Genomics Platform"/>
            <consortium name="The Broad Institute Genome Sequencing Center for Infectious Disease"/>
            <person name="Wu L."/>
            <person name="Ma J."/>
        </authorList>
    </citation>
    <scope>NUCLEOTIDE SEQUENCE [LARGE SCALE GENOMIC DNA]</scope>
    <source>
        <strain evidence="9">CGMCC 1.15180</strain>
    </source>
</reference>
<keyword evidence="4 8" id="KW-0808">Transferase</keyword>
<keyword evidence="2" id="KW-1003">Cell membrane</keyword>
<evidence type="ECO:0000256" key="1">
    <source>
        <dbReference type="ARBA" id="ARBA00004236"/>
    </source>
</evidence>
<accession>A0ABW4VI77</accession>
<keyword evidence="6" id="KW-1133">Transmembrane helix</keyword>
<dbReference type="SUPFAM" id="SSF53448">
    <property type="entry name" value="Nucleotide-diphospho-sugar transferases"/>
    <property type="match status" value="1"/>
</dbReference>
<name>A0ABW4VI77_9BACT</name>
<dbReference type="GO" id="GO:0016757">
    <property type="term" value="F:glycosyltransferase activity"/>
    <property type="evidence" value="ECO:0007669"/>
    <property type="project" value="UniProtKB-KW"/>
</dbReference>
<dbReference type="PANTHER" id="PTHR43646">
    <property type="entry name" value="GLYCOSYLTRANSFERASE"/>
    <property type="match status" value="1"/>
</dbReference>
<gene>
    <name evidence="8" type="ORF">ACFSKL_01140</name>
</gene>
<comment type="caution">
    <text evidence="8">The sequence shown here is derived from an EMBL/GenBank/DDBJ whole genome shotgun (WGS) entry which is preliminary data.</text>
</comment>